<dbReference type="PANTHER" id="PTHR24223">
    <property type="entry name" value="ATP-BINDING CASSETTE SUB-FAMILY C"/>
    <property type="match status" value="1"/>
</dbReference>
<accession>A0ABQ7JJ53</accession>
<keyword evidence="2" id="KW-0067">ATP-binding</keyword>
<gene>
    <name evidence="4" type="ORF">BGZ96_003522</name>
</gene>
<keyword evidence="3" id="KW-1133">Transmembrane helix</keyword>
<evidence type="ECO:0000313" key="4">
    <source>
        <dbReference type="EMBL" id="KAG0275992.1"/>
    </source>
</evidence>
<evidence type="ECO:0000256" key="1">
    <source>
        <dbReference type="ARBA" id="ARBA00022741"/>
    </source>
</evidence>
<dbReference type="InterPro" id="IPR050173">
    <property type="entry name" value="ABC_transporter_C-like"/>
</dbReference>
<evidence type="ECO:0000256" key="2">
    <source>
        <dbReference type="ARBA" id="ARBA00022840"/>
    </source>
</evidence>
<comment type="caution">
    <text evidence="4">The sequence shown here is derived from an EMBL/GenBank/DDBJ whole genome shotgun (WGS) entry which is preliminary data.</text>
</comment>
<protein>
    <submittedName>
        <fullName evidence="4">Uncharacterized protein</fullName>
    </submittedName>
</protein>
<keyword evidence="3" id="KW-0812">Transmembrane</keyword>
<sequence length="251" mass="28261">MAIAWTLGLVLNYLESIYKIRASPLIFCFSLVSMVTVAIAVRTLKETHHAEQDPFKALIAFLAFNCIHFVVESWPRDRLAVQRNSSVGKYEKANFFSRITFHFMQPIVSLGYKRPLVQEDIDSLMPKKMQAEQSHRRLSTRWNAIKSKCTASNTTPSLMKTILSSSKTQIFPIILIRIVASIMTYVSPQLLSSLLGFIQSYASPDEANYKPIELGIILAFGMFFSSLLVTLLDCQLLATSTDLGLEIRTAL</sequence>
<evidence type="ECO:0000256" key="3">
    <source>
        <dbReference type="SAM" id="Phobius"/>
    </source>
</evidence>
<feature type="transmembrane region" description="Helical" evidence="3">
    <location>
        <begin position="170"/>
        <end position="191"/>
    </location>
</feature>
<name>A0ABQ7JJ53_9FUNG</name>
<feature type="transmembrane region" description="Helical" evidence="3">
    <location>
        <begin position="211"/>
        <end position="232"/>
    </location>
</feature>
<keyword evidence="5" id="KW-1185">Reference proteome</keyword>
<evidence type="ECO:0000313" key="5">
    <source>
        <dbReference type="Proteomes" id="UP001194696"/>
    </source>
</evidence>
<proteinExistence type="predicted"/>
<feature type="non-terminal residue" evidence="4">
    <location>
        <position position="251"/>
    </location>
</feature>
<reference evidence="4 5" key="1">
    <citation type="journal article" date="2020" name="Fungal Divers.">
        <title>Resolving the Mortierellaceae phylogeny through synthesis of multi-gene phylogenetics and phylogenomics.</title>
        <authorList>
            <person name="Vandepol N."/>
            <person name="Liber J."/>
            <person name="Desiro A."/>
            <person name="Na H."/>
            <person name="Kennedy M."/>
            <person name="Barry K."/>
            <person name="Grigoriev I.V."/>
            <person name="Miller A.N."/>
            <person name="O'Donnell K."/>
            <person name="Stajich J.E."/>
            <person name="Bonito G."/>
        </authorList>
    </citation>
    <scope>NUCLEOTIDE SEQUENCE [LARGE SCALE GENOMIC DNA]</scope>
    <source>
        <strain evidence="4 5">AD045</strain>
    </source>
</reference>
<organism evidence="4 5">
    <name type="scientific">Linnemannia gamsii</name>
    <dbReference type="NCBI Taxonomy" id="64522"/>
    <lineage>
        <taxon>Eukaryota</taxon>
        <taxon>Fungi</taxon>
        <taxon>Fungi incertae sedis</taxon>
        <taxon>Mucoromycota</taxon>
        <taxon>Mortierellomycotina</taxon>
        <taxon>Mortierellomycetes</taxon>
        <taxon>Mortierellales</taxon>
        <taxon>Mortierellaceae</taxon>
        <taxon>Linnemannia</taxon>
    </lineage>
</organism>
<dbReference type="Proteomes" id="UP001194696">
    <property type="component" value="Unassembled WGS sequence"/>
</dbReference>
<keyword evidence="1" id="KW-0547">Nucleotide-binding</keyword>
<keyword evidence="3" id="KW-0472">Membrane</keyword>
<feature type="transmembrane region" description="Helical" evidence="3">
    <location>
        <begin position="20"/>
        <end position="41"/>
    </location>
</feature>
<dbReference type="EMBL" id="JAAAIM010001765">
    <property type="protein sequence ID" value="KAG0275992.1"/>
    <property type="molecule type" value="Genomic_DNA"/>
</dbReference>